<keyword evidence="3" id="KW-1185">Reference proteome</keyword>
<evidence type="ECO:0008006" key="4">
    <source>
        <dbReference type="Google" id="ProtNLM"/>
    </source>
</evidence>
<evidence type="ECO:0000313" key="3">
    <source>
        <dbReference type="Proteomes" id="UP000324595"/>
    </source>
</evidence>
<sequence>MIQVQESFLSNKFIPLEKRKNIVEEVDSIRSSIYPTLSSGIDDSLSSIVASYGKKTESENDLIATIIDILSIITALTALIVGLYSIFSKAKAEQEAEVEEKVESKKDEIEEGFRRAFDFENLVGNILKNVTDFEITRTNPREYLTDFEINSPKGKIGVEVKYSVQDRLMGNVVHQIKHYSSQYDLGIIVVSNVPFSNYSRKLFESEGILLVTSENEDEIKEKIKESINRIMNKNEV</sequence>
<protein>
    <recommendedName>
        <fullName evidence="4">Restriction endonuclease</fullName>
    </recommendedName>
</protein>
<proteinExistence type="predicted"/>
<feature type="transmembrane region" description="Helical" evidence="1">
    <location>
        <begin position="62"/>
        <end position="87"/>
    </location>
</feature>
<evidence type="ECO:0000256" key="1">
    <source>
        <dbReference type="SAM" id="Phobius"/>
    </source>
</evidence>
<name>A0A5D3YQ78_9BACT</name>
<comment type="caution">
    <text evidence="2">The sequence shown here is derived from an EMBL/GenBank/DDBJ whole genome shotgun (WGS) entry which is preliminary data.</text>
</comment>
<dbReference type="RefSeq" id="WP_148898096.1">
    <property type="nucleotide sequence ID" value="NZ_VNHY01000001.1"/>
</dbReference>
<keyword evidence="1" id="KW-0472">Membrane</keyword>
<dbReference type="EMBL" id="VNHY01000001">
    <property type="protein sequence ID" value="TYP95428.1"/>
    <property type="molecule type" value="Genomic_DNA"/>
</dbReference>
<keyword evidence="1" id="KW-1133">Transmembrane helix</keyword>
<gene>
    <name evidence="2" type="ORF">LX73_0731</name>
</gene>
<dbReference type="Proteomes" id="UP000324595">
    <property type="component" value="Unassembled WGS sequence"/>
</dbReference>
<evidence type="ECO:0000313" key="2">
    <source>
        <dbReference type="EMBL" id="TYP95428.1"/>
    </source>
</evidence>
<dbReference type="OrthoDB" id="1444276at2"/>
<dbReference type="AlphaFoldDB" id="A0A5D3YQ78"/>
<organism evidence="2 3">
    <name type="scientific">Fodinibius salinus</name>
    <dbReference type="NCBI Taxonomy" id="860790"/>
    <lineage>
        <taxon>Bacteria</taxon>
        <taxon>Pseudomonadati</taxon>
        <taxon>Balneolota</taxon>
        <taxon>Balneolia</taxon>
        <taxon>Balneolales</taxon>
        <taxon>Balneolaceae</taxon>
        <taxon>Fodinibius</taxon>
    </lineage>
</organism>
<reference evidence="2 3" key="1">
    <citation type="submission" date="2019-07" db="EMBL/GenBank/DDBJ databases">
        <title>Genomic Encyclopedia of Archaeal and Bacterial Type Strains, Phase II (KMG-II): from individual species to whole genera.</title>
        <authorList>
            <person name="Goeker M."/>
        </authorList>
    </citation>
    <scope>NUCLEOTIDE SEQUENCE [LARGE SCALE GENOMIC DNA]</scope>
    <source>
        <strain evidence="2 3">DSM 21935</strain>
    </source>
</reference>
<keyword evidence="1" id="KW-0812">Transmembrane</keyword>
<accession>A0A5D3YQ78</accession>